<dbReference type="InterPro" id="IPR050176">
    <property type="entry name" value="LTTR"/>
</dbReference>
<dbReference type="Gene3D" id="1.10.10.10">
    <property type="entry name" value="Winged helix-like DNA-binding domain superfamily/Winged helix DNA-binding domain"/>
    <property type="match status" value="1"/>
</dbReference>
<organism evidence="6 7">
    <name type="scientific">Pelagibacterium flavum</name>
    <dbReference type="NCBI Taxonomy" id="2984530"/>
    <lineage>
        <taxon>Bacteria</taxon>
        <taxon>Pseudomonadati</taxon>
        <taxon>Pseudomonadota</taxon>
        <taxon>Alphaproteobacteria</taxon>
        <taxon>Hyphomicrobiales</taxon>
        <taxon>Devosiaceae</taxon>
        <taxon>Pelagibacterium</taxon>
    </lineage>
</organism>
<evidence type="ECO:0000256" key="2">
    <source>
        <dbReference type="ARBA" id="ARBA00023015"/>
    </source>
</evidence>
<dbReference type="PANTHER" id="PTHR30579:SF7">
    <property type="entry name" value="HTH-TYPE TRANSCRIPTIONAL REGULATOR LRHA-RELATED"/>
    <property type="match status" value="1"/>
</dbReference>
<dbReference type="SUPFAM" id="SSF53850">
    <property type="entry name" value="Periplasmic binding protein-like II"/>
    <property type="match status" value="1"/>
</dbReference>
<dbReference type="InterPro" id="IPR036390">
    <property type="entry name" value="WH_DNA-bd_sf"/>
</dbReference>
<keyword evidence="3" id="KW-0238">DNA-binding</keyword>
<keyword evidence="7" id="KW-1185">Reference proteome</keyword>
<proteinExistence type="inferred from homology"/>
<dbReference type="InterPro" id="IPR005119">
    <property type="entry name" value="LysR_subst-bd"/>
</dbReference>
<gene>
    <name evidence="6" type="ORF">OF122_13295</name>
</gene>
<evidence type="ECO:0000256" key="4">
    <source>
        <dbReference type="ARBA" id="ARBA00023163"/>
    </source>
</evidence>
<dbReference type="PANTHER" id="PTHR30579">
    <property type="entry name" value="TRANSCRIPTIONAL REGULATOR"/>
    <property type="match status" value="1"/>
</dbReference>
<comment type="similarity">
    <text evidence="1">Belongs to the LysR transcriptional regulatory family.</text>
</comment>
<dbReference type="RefSeq" id="WP_264224696.1">
    <property type="nucleotide sequence ID" value="NZ_CP107716.1"/>
</dbReference>
<evidence type="ECO:0000259" key="5">
    <source>
        <dbReference type="PROSITE" id="PS50931"/>
    </source>
</evidence>
<dbReference type="Proteomes" id="UP001163882">
    <property type="component" value="Chromosome"/>
</dbReference>
<accession>A0ABY6IP03</accession>
<dbReference type="InterPro" id="IPR036388">
    <property type="entry name" value="WH-like_DNA-bd_sf"/>
</dbReference>
<name>A0ABY6IP03_9HYPH</name>
<evidence type="ECO:0000313" key="6">
    <source>
        <dbReference type="EMBL" id="UYQ71032.1"/>
    </source>
</evidence>
<protein>
    <submittedName>
        <fullName evidence="6">LysR substrate-binding domain-containing protein</fullName>
    </submittedName>
</protein>
<feature type="domain" description="HTH lysR-type" evidence="5">
    <location>
        <begin position="6"/>
        <end position="61"/>
    </location>
</feature>
<dbReference type="PRINTS" id="PR00039">
    <property type="entry name" value="HTHLYSR"/>
</dbReference>
<dbReference type="Pfam" id="PF03466">
    <property type="entry name" value="LysR_substrate"/>
    <property type="match status" value="1"/>
</dbReference>
<keyword evidence="4" id="KW-0804">Transcription</keyword>
<dbReference type="PROSITE" id="PS50931">
    <property type="entry name" value="HTH_LYSR"/>
    <property type="match status" value="1"/>
</dbReference>
<dbReference type="Gene3D" id="3.40.190.10">
    <property type="entry name" value="Periplasmic binding protein-like II"/>
    <property type="match status" value="2"/>
</dbReference>
<evidence type="ECO:0000313" key="7">
    <source>
        <dbReference type="Proteomes" id="UP001163882"/>
    </source>
</evidence>
<dbReference type="Pfam" id="PF00126">
    <property type="entry name" value="HTH_1"/>
    <property type="match status" value="1"/>
</dbReference>
<keyword evidence="2" id="KW-0805">Transcription regulation</keyword>
<reference evidence="6" key="1">
    <citation type="submission" date="2022-10" db="EMBL/GenBank/DDBJ databases">
        <title>YIM 151497 complete genome.</title>
        <authorList>
            <person name="Chen X."/>
        </authorList>
    </citation>
    <scope>NUCLEOTIDE SEQUENCE</scope>
    <source>
        <strain evidence="6">YIM 151497</strain>
    </source>
</reference>
<evidence type="ECO:0000256" key="3">
    <source>
        <dbReference type="ARBA" id="ARBA00023125"/>
    </source>
</evidence>
<dbReference type="SUPFAM" id="SSF46785">
    <property type="entry name" value="Winged helix' DNA-binding domain"/>
    <property type="match status" value="1"/>
</dbReference>
<evidence type="ECO:0000256" key="1">
    <source>
        <dbReference type="ARBA" id="ARBA00009437"/>
    </source>
</evidence>
<sequence>MFSLDPDFLRTFLAISETGSFGAAGERVNKTQSTVSAQMKRLEEIIGVPLFEREGRRNVLTPDGLKLLEYAASMVRLNDEALRAFQPLAISGRLRLGAIDEYAQAFLPGTLRTFGAAHPGVQVEVVTGTSLQLRGLLAEGELDAAIISCRTGDADTETLRSDRLHWIGGENVSPHFDDPLPFCAWSQGCAWREMASAALVRDGRKWRLAVTTSNAALISLTVREGLGVAVAPSWFVSPGLRVLEEMDARYPLGVAEIGIKRGSAAASPVLDAFLAHVKSELNSPALAA</sequence>
<dbReference type="EMBL" id="CP107716">
    <property type="protein sequence ID" value="UYQ71032.1"/>
    <property type="molecule type" value="Genomic_DNA"/>
</dbReference>
<dbReference type="InterPro" id="IPR000847">
    <property type="entry name" value="LysR_HTH_N"/>
</dbReference>